<dbReference type="InterPro" id="IPR054269">
    <property type="entry name" value="DUF7000"/>
</dbReference>
<evidence type="ECO:0000259" key="1">
    <source>
        <dbReference type="Pfam" id="PF22526"/>
    </source>
</evidence>
<reference evidence="2" key="1">
    <citation type="journal article" date="2021" name="PeerJ">
        <title>Extensive microbial diversity within the chicken gut microbiome revealed by metagenomics and culture.</title>
        <authorList>
            <person name="Gilroy R."/>
            <person name="Ravi A."/>
            <person name="Getino M."/>
            <person name="Pursley I."/>
            <person name="Horton D.L."/>
            <person name="Alikhan N.F."/>
            <person name="Baker D."/>
            <person name="Gharbi K."/>
            <person name="Hall N."/>
            <person name="Watson M."/>
            <person name="Adriaenssens E.M."/>
            <person name="Foster-Nyarko E."/>
            <person name="Jarju S."/>
            <person name="Secka A."/>
            <person name="Antonio M."/>
            <person name="Oren A."/>
            <person name="Chaudhuri R.R."/>
            <person name="La Ragione R."/>
            <person name="Hildebrand F."/>
            <person name="Pallen M.J."/>
        </authorList>
    </citation>
    <scope>NUCLEOTIDE SEQUENCE</scope>
    <source>
        <strain evidence="2">5933</strain>
    </source>
</reference>
<protein>
    <recommendedName>
        <fullName evidence="1">DUF7000 domain-containing protein</fullName>
    </recommendedName>
</protein>
<name>A0A9D2TKD7_9FIRM</name>
<feature type="domain" description="DUF7000" evidence="1">
    <location>
        <begin position="7"/>
        <end position="140"/>
    </location>
</feature>
<proteinExistence type="predicted"/>
<dbReference type="Pfam" id="PF22526">
    <property type="entry name" value="DUF7000"/>
    <property type="match status" value="1"/>
</dbReference>
<organism evidence="2 3">
    <name type="scientific">Candidatus Ruthenibacterium merdavium</name>
    <dbReference type="NCBI Taxonomy" id="2838752"/>
    <lineage>
        <taxon>Bacteria</taxon>
        <taxon>Bacillati</taxon>
        <taxon>Bacillota</taxon>
        <taxon>Clostridia</taxon>
        <taxon>Eubacteriales</taxon>
        <taxon>Oscillospiraceae</taxon>
        <taxon>Ruthenibacterium</taxon>
    </lineage>
</organism>
<dbReference type="EMBL" id="DWWA01000029">
    <property type="protein sequence ID" value="HJC72326.1"/>
    <property type="molecule type" value="Genomic_DNA"/>
</dbReference>
<accession>A0A9D2TKD7</accession>
<dbReference type="Proteomes" id="UP000823918">
    <property type="component" value="Unassembled WGS sequence"/>
</dbReference>
<evidence type="ECO:0000313" key="2">
    <source>
        <dbReference type="EMBL" id="HJC72326.1"/>
    </source>
</evidence>
<gene>
    <name evidence="2" type="ORF">H9698_05985</name>
</gene>
<comment type="caution">
    <text evidence="2">The sequence shown here is derived from an EMBL/GenBank/DDBJ whole genome shotgun (WGS) entry which is preliminary data.</text>
</comment>
<evidence type="ECO:0000313" key="3">
    <source>
        <dbReference type="Proteomes" id="UP000823918"/>
    </source>
</evidence>
<sequence>MHFDKGLLQCYHELFQNTELQKAYQEWLTLFRFLRRELEQQMPEYTFQANVTENGMDYSYFQFYDVCLKRLGLKMVVVFRHREFRLEIWLSGVNRKAQFEWAEKLACQVLPFERSPDPKHTDYILRFPISAELSDGTQTVCAIKEAAENLLVALEKKRSTL</sequence>
<dbReference type="AlphaFoldDB" id="A0A9D2TKD7"/>
<reference evidence="2" key="2">
    <citation type="submission" date="2021-04" db="EMBL/GenBank/DDBJ databases">
        <authorList>
            <person name="Gilroy R."/>
        </authorList>
    </citation>
    <scope>NUCLEOTIDE SEQUENCE</scope>
    <source>
        <strain evidence="2">5933</strain>
    </source>
</reference>